<accession>A0A917AW62</accession>
<protein>
    <submittedName>
        <fullName evidence="2">Uncharacterized protein</fullName>
    </submittedName>
</protein>
<sequence length="45" mass="5136">MRWRYTIPARVGMLLAILKGHLFLHVVLFAPFIALAAYFFVLCVG</sequence>
<dbReference type="AlphaFoldDB" id="A0A917AW62"/>
<evidence type="ECO:0000313" key="2">
    <source>
        <dbReference type="EMBL" id="GGE77928.1"/>
    </source>
</evidence>
<keyword evidence="1" id="KW-1133">Transmembrane helix</keyword>
<evidence type="ECO:0000313" key="3">
    <source>
        <dbReference type="Proteomes" id="UP000633136"/>
    </source>
</evidence>
<dbReference type="Proteomes" id="UP000633136">
    <property type="component" value="Unassembled WGS sequence"/>
</dbReference>
<comment type="caution">
    <text evidence="2">The sequence shown here is derived from an EMBL/GenBank/DDBJ whole genome shotgun (WGS) entry which is preliminary data.</text>
</comment>
<organism evidence="2 3">
    <name type="scientific">Nesterenkonia cremea</name>
    <dbReference type="NCBI Taxonomy" id="1882340"/>
    <lineage>
        <taxon>Bacteria</taxon>
        <taxon>Bacillati</taxon>
        <taxon>Actinomycetota</taxon>
        <taxon>Actinomycetes</taxon>
        <taxon>Micrococcales</taxon>
        <taxon>Micrococcaceae</taxon>
        <taxon>Nesterenkonia</taxon>
    </lineage>
</organism>
<evidence type="ECO:0000256" key="1">
    <source>
        <dbReference type="SAM" id="Phobius"/>
    </source>
</evidence>
<keyword evidence="1" id="KW-0812">Transmembrane</keyword>
<keyword evidence="1" id="KW-0472">Membrane</keyword>
<reference evidence="2" key="2">
    <citation type="submission" date="2020-09" db="EMBL/GenBank/DDBJ databases">
        <authorList>
            <person name="Sun Q."/>
            <person name="Zhou Y."/>
        </authorList>
    </citation>
    <scope>NUCLEOTIDE SEQUENCE</scope>
    <source>
        <strain evidence="2">CGMCC 1.15388</strain>
    </source>
</reference>
<dbReference type="RefSeq" id="WP_188686677.1">
    <property type="nucleotide sequence ID" value="NZ_BMIS01000017.1"/>
</dbReference>
<keyword evidence="3" id="KW-1185">Reference proteome</keyword>
<gene>
    <name evidence="2" type="ORF">GCM10011401_26500</name>
</gene>
<feature type="transmembrane region" description="Helical" evidence="1">
    <location>
        <begin position="21"/>
        <end position="41"/>
    </location>
</feature>
<proteinExistence type="predicted"/>
<reference evidence="2" key="1">
    <citation type="journal article" date="2014" name="Int. J. Syst. Evol. Microbiol.">
        <title>Complete genome sequence of Corynebacterium casei LMG S-19264T (=DSM 44701T), isolated from a smear-ripened cheese.</title>
        <authorList>
            <consortium name="US DOE Joint Genome Institute (JGI-PGF)"/>
            <person name="Walter F."/>
            <person name="Albersmeier A."/>
            <person name="Kalinowski J."/>
            <person name="Ruckert C."/>
        </authorList>
    </citation>
    <scope>NUCLEOTIDE SEQUENCE</scope>
    <source>
        <strain evidence="2">CGMCC 1.15388</strain>
    </source>
</reference>
<dbReference type="EMBL" id="BMIS01000017">
    <property type="protein sequence ID" value="GGE77928.1"/>
    <property type="molecule type" value="Genomic_DNA"/>
</dbReference>
<name>A0A917AW62_9MICC</name>